<dbReference type="AlphaFoldDB" id="A0A8H7XKF1"/>
<keyword evidence="8 12" id="KW-0482">Metalloprotease</keyword>
<name>A0A8H7XKF1_PSICU</name>
<dbReference type="GO" id="GO:0006508">
    <property type="term" value="P:proteolysis"/>
    <property type="evidence" value="ECO:0007669"/>
    <property type="project" value="UniProtKB-KW"/>
</dbReference>
<comment type="cofactor">
    <cofactor evidence="11">
        <name>Zn(2+)</name>
        <dbReference type="ChEBI" id="CHEBI:29105"/>
    </cofactor>
    <text evidence="11">Binds 1 zinc ion per subunit.</text>
</comment>
<dbReference type="PANTHER" id="PTHR33478:SF1">
    <property type="entry name" value="EXTRACELLULAR METALLOPROTEINASE MEP"/>
    <property type="match status" value="1"/>
</dbReference>
<evidence type="ECO:0000256" key="12">
    <source>
        <dbReference type="RuleBase" id="RU364017"/>
    </source>
</evidence>
<evidence type="ECO:0000256" key="11">
    <source>
        <dbReference type="PIRSR" id="PIRSR601842-2"/>
    </source>
</evidence>
<dbReference type="GO" id="GO:0008270">
    <property type="term" value="F:zinc ion binding"/>
    <property type="evidence" value="ECO:0007669"/>
    <property type="project" value="InterPro"/>
</dbReference>
<evidence type="ECO:0000256" key="10">
    <source>
        <dbReference type="PIRSR" id="PIRSR601842-1"/>
    </source>
</evidence>
<dbReference type="Gene3D" id="1.10.390.10">
    <property type="entry name" value="Neutral Protease Domain 2"/>
    <property type="match status" value="1"/>
</dbReference>
<dbReference type="GO" id="GO:0005615">
    <property type="term" value="C:extracellular space"/>
    <property type="evidence" value="ECO:0007669"/>
    <property type="project" value="InterPro"/>
</dbReference>
<keyword evidence="7 11" id="KW-0862">Zinc</keyword>
<feature type="signal peptide" evidence="12">
    <location>
        <begin position="1"/>
        <end position="24"/>
    </location>
</feature>
<proteinExistence type="inferred from homology"/>
<sequence>MVAFSKSFISFITAAILATSYVEAAPFPEYTRHATHMTRYIGKRALKLESYHPKSSFNVFGEDGVTIKSRSVGPASLRDSAFDYLNTQGISSDKAAWGSGFTSGSTRVAYMKQAINGVPLANAVASIGFNDDKVVSYSTSFIDIKSAKIAPSTPTVSWRSVLPRVETILEGTYNGWNTTLEYLAQSDGSVSLVHVVQIQNEDTGAWYEAYIDAHSGELVSVTDFVSDASYVALPLTKQSFLDGQELLENPEDLGASPFGWHSIGFANSTSTSGNNVIVFKGDRVQRQTSAGPSFFSFYNDTFDPSLPANAVAAQTNAFFVANAVHDFAYRYGFTEEKFNFQLNNFGKGGKENDRVLLSVQDASGKNNANFATPPDGQNGVCRMFTWDVVSPERDGSLQNDILIHELAHGITTRLTGGGTARCLQTLESGGMGEGWGDAMADWMLQTSEKTVDMVMGGYVTNSLRRGIRTAPYSVDKNVNSLTYSALKVRNQVHEIGEVWANMLHNVYAALVDKHGFAADKLTNADAPEGNVVFMRLYMDALSLQPCNPTFVSARDAWILADTIRYNGAHKCTVFNAFASRGLGLQADGSFEDDFTPLVGC</sequence>
<keyword evidence="5 11" id="KW-0479">Metal-binding</keyword>
<keyword evidence="12" id="KW-0732">Signal</keyword>
<evidence type="ECO:0000256" key="7">
    <source>
        <dbReference type="ARBA" id="ARBA00022833"/>
    </source>
</evidence>
<dbReference type="CDD" id="cd09596">
    <property type="entry name" value="M36"/>
    <property type="match status" value="1"/>
</dbReference>
<evidence type="ECO:0000256" key="6">
    <source>
        <dbReference type="ARBA" id="ARBA00022801"/>
    </source>
</evidence>
<keyword evidence="4 12" id="KW-0645">Protease</keyword>
<dbReference type="Gene3D" id="3.10.170.10">
    <property type="match status" value="1"/>
</dbReference>
<dbReference type="OrthoDB" id="3227768at2759"/>
<feature type="binding site" evidence="11">
    <location>
        <position position="404"/>
    </location>
    <ligand>
        <name>Zn(2+)</name>
        <dbReference type="ChEBI" id="CHEBI:29105"/>
        <note>catalytic</note>
    </ligand>
</feature>
<accession>A0A8H7XKF1</accession>
<dbReference type="InterPro" id="IPR050371">
    <property type="entry name" value="Fungal_virulence_M36"/>
</dbReference>
<dbReference type="GO" id="GO:0004222">
    <property type="term" value="F:metalloendopeptidase activity"/>
    <property type="evidence" value="ECO:0007669"/>
    <property type="project" value="InterPro"/>
</dbReference>
<dbReference type="PRINTS" id="PR00999">
    <property type="entry name" value="FUNGALYSIN"/>
</dbReference>
<evidence type="ECO:0000313" key="13">
    <source>
        <dbReference type="EMBL" id="KAG5162203.1"/>
    </source>
</evidence>
<feature type="binding site" evidence="11">
    <location>
        <position position="408"/>
    </location>
    <ligand>
        <name>Zn(2+)</name>
        <dbReference type="ChEBI" id="CHEBI:29105"/>
        <note>catalytic</note>
    </ligand>
</feature>
<comment type="subcellular location">
    <subcellularLocation>
        <location evidence="1 12">Secreted</location>
    </subcellularLocation>
</comment>
<evidence type="ECO:0000256" key="4">
    <source>
        <dbReference type="ARBA" id="ARBA00022670"/>
    </source>
</evidence>
<dbReference type="EC" id="3.4.24.-" evidence="12"/>
<dbReference type="SUPFAM" id="SSF55486">
    <property type="entry name" value="Metalloproteases ('zincins'), catalytic domain"/>
    <property type="match status" value="1"/>
</dbReference>
<comment type="similarity">
    <text evidence="2 12">Belongs to the peptidase M36 family.</text>
</comment>
<dbReference type="PANTHER" id="PTHR33478">
    <property type="entry name" value="EXTRACELLULAR METALLOPROTEINASE MEP"/>
    <property type="match status" value="1"/>
</dbReference>
<feature type="active site" evidence="10">
    <location>
        <position position="405"/>
    </location>
</feature>
<feature type="binding site" evidence="11">
    <location>
        <position position="433"/>
    </location>
    <ligand>
        <name>Zn(2+)</name>
        <dbReference type="ChEBI" id="CHEBI:29105"/>
        <note>catalytic</note>
    </ligand>
</feature>
<protein>
    <recommendedName>
        <fullName evidence="12">Extracellular metalloproteinase</fullName>
        <ecNumber evidence="12">3.4.24.-</ecNumber>
    </recommendedName>
    <alternativeName>
        <fullName evidence="12">Fungalysin</fullName>
    </alternativeName>
</protein>
<dbReference type="InterPro" id="IPR027268">
    <property type="entry name" value="Peptidase_M4/M1_CTD_sf"/>
</dbReference>
<feature type="binding site" evidence="11">
    <location>
        <position position="227"/>
    </location>
    <ligand>
        <name>Zn(2+)</name>
        <dbReference type="ChEBI" id="CHEBI:29105"/>
        <note>catalytic</note>
    </ligand>
</feature>
<feature type="chain" id="PRO_5034973487" description="Extracellular metalloproteinase" evidence="12">
    <location>
        <begin position="25"/>
        <end position="600"/>
    </location>
</feature>
<evidence type="ECO:0000256" key="1">
    <source>
        <dbReference type="ARBA" id="ARBA00004613"/>
    </source>
</evidence>
<keyword evidence="6 12" id="KW-0378">Hydrolase</keyword>
<dbReference type="InterPro" id="IPR001842">
    <property type="entry name" value="Peptidase_M36"/>
</dbReference>
<dbReference type="Pfam" id="PF02128">
    <property type="entry name" value="Peptidase_M36"/>
    <property type="match status" value="1"/>
</dbReference>
<reference evidence="13" key="1">
    <citation type="submission" date="2021-02" db="EMBL/GenBank/DDBJ databases">
        <title>Psilocybe cubensis genome.</title>
        <authorList>
            <person name="Mckernan K.J."/>
            <person name="Crawford S."/>
            <person name="Trippe A."/>
            <person name="Kane L.T."/>
            <person name="Mclaughlin S."/>
        </authorList>
    </citation>
    <scope>NUCLEOTIDE SEQUENCE [LARGE SCALE GENOMIC DNA]</scope>
    <source>
        <strain evidence="13">MGC-MH-2018</strain>
    </source>
</reference>
<gene>
    <name evidence="13" type="ORF">JR316_012866</name>
</gene>
<dbReference type="EMBL" id="JAFIQS010000020">
    <property type="protein sequence ID" value="KAG5162203.1"/>
    <property type="molecule type" value="Genomic_DNA"/>
</dbReference>
<comment type="caution">
    <text evidence="13">The sequence shown here is derived from an EMBL/GenBank/DDBJ whole genome shotgun (WGS) entry which is preliminary data.</text>
</comment>
<evidence type="ECO:0000256" key="3">
    <source>
        <dbReference type="ARBA" id="ARBA00022525"/>
    </source>
</evidence>
<evidence type="ECO:0000256" key="2">
    <source>
        <dbReference type="ARBA" id="ARBA00006006"/>
    </source>
</evidence>
<evidence type="ECO:0000256" key="5">
    <source>
        <dbReference type="ARBA" id="ARBA00022723"/>
    </source>
</evidence>
<keyword evidence="9 12" id="KW-0865">Zymogen</keyword>
<organism evidence="13">
    <name type="scientific">Psilocybe cubensis</name>
    <name type="common">Psychedelic mushroom</name>
    <name type="synonym">Stropharia cubensis</name>
    <dbReference type="NCBI Taxonomy" id="181762"/>
    <lineage>
        <taxon>Eukaryota</taxon>
        <taxon>Fungi</taxon>
        <taxon>Dikarya</taxon>
        <taxon>Basidiomycota</taxon>
        <taxon>Agaricomycotina</taxon>
        <taxon>Agaricomycetes</taxon>
        <taxon>Agaricomycetidae</taxon>
        <taxon>Agaricales</taxon>
        <taxon>Agaricineae</taxon>
        <taxon>Strophariaceae</taxon>
        <taxon>Psilocybe</taxon>
    </lineage>
</organism>
<evidence type="ECO:0000256" key="9">
    <source>
        <dbReference type="ARBA" id="ARBA00023145"/>
    </source>
</evidence>
<evidence type="ECO:0000256" key="8">
    <source>
        <dbReference type="ARBA" id="ARBA00023049"/>
    </source>
</evidence>
<keyword evidence="3 12" id="KW-0964">Secreted</keyword>